<keyword evidence="4" id="KW-0274">FAD</keyword>
<dbReference type="Pfam" id="PF02771">
    <property type="entry name" value="Acyl-CoA_dh_N"/>
    <property type="match status" value="1"/>
</dbReference>
<evidence type="ECO:0000256" key="2">
    <source>
        <dbReference type="ARBA" id="ARBA00009347"/>
    </source>
</evidence>
<dbReference type="InterPro" id="IPR009100">
    <property type="entry name" value="AcylCoA_DH/oxidase_NM_dom_sf"/>
</dbReference>
<comment type="caution">
    <text evidence="9">The sequence shown here is derived from an EMBL/GenBank/DDBJ whole genome shotgun (WGS) entry which is preliminary data.</text>
</comment>
<keyword evidence="5 9" id="KW-0560">Oxidoreductase</keyword>
<dbReference type="InterPro" id="IPR037069">
    <property type="entry name" value="AcylCoA_DH/ox_N_sf"/>
</dbReference>
<dbReference type="Gene3D" id="1.20.140.10">
    <property type="entry name" value="Butyryl-CoA Dehydrogenase, subunit A, domain 3"/>
    <property type="match status" value="1"/>
</dbReference>
<organism evidence="9 10">
    <name type="scientific">Paenibacillus endophyticus</name>
    <dbReference type="NCBI Taxonomy" id="1294268"/>
    <lineage>
        <taxon>Bacteria</taxon>
        <taxon>Bacillati</taxon>
        <taxon>Bacillota</taxon>
        <taxon>Bacilli</taxon>
        <taxon>Bacillales</taxon>
        <taxon>Paenibacillaceae</taxon>
        <taxon>Paenibacillus</taxon>
    </lineage>
</organism>
<comment type="similarity">
    <text evidence="2">Belongs to the acyl-CoA dehydrogenase family.</text>
</comment>
<dbReference type="InterPro" id="IPR046373">
    <property type="entry name" value="Acyl-CoA_Oxase/DH_mid-dom_sf"/>
</dbReference>
<feature type="domain" description="Acyl-CoA dehydrogenase/oxidase C-terminal" evidence="7">
    <location>
        <begin position="244"/>
        <end position="366"/>
    </location>
</feature>
<dbReference type="PANTHER" id="PTHR43884">
    <property type="entry name" value="ACYL-COA DEHYDROGENASE"/>
    <property type="match status" value="1"/>
</dbReference>
<evidence type="ECO:0000256" key="3">
    <source>
        <dbReference type="ARBA" id="ARBA00022630"/>
    </source>
</evidence>
<dbReference type="EC" id="1.3.8.7" evidence="9"/>
<dbReference type="PIRSF" id="PIRSF016578">
    <property type="entry name" value="HsaA"/>
    <property type="match status" value="1"/>
</dbReference>
<keyword evidence="3" id="KW-0285">Flavoprotein</keyword>
<dbReference type="AlphaFoldDB" id="A0A7W5C5J8"/>
<evidence type="ECO:0000256" key="6">
    <source>
        <dbReference type="ARBA" id="ARBA00052546"/>
    </source>
</evidence>
<dbReference type="RefSeq" id="WP_183560574.1">
    <property type="nucleotide sequence ID" value="NZ_CBCSLB010000011.1"/>
</dbReference>
<proteinExistence type="inferred from homology"/>
<gene>
    <name evidence="9" type="ORF">FHS16_001552</name>
</gene>
<dbReference type="FunFam" id="1.20.140.10:FF:000004">
    <property type="entry name" value="Acyl-CoA dehydrogenase FadE25"/>
    <property type="match status" value="1"/>
</dbReference>
<dbReference type="InterPro" id="IPR006089">
    <property type="entry name" value="Acyl-CoA_DH_CS"/>
</dbReference>
<dbReference type="Gene3D" id="1.10.540.10">
    <property type="entry name" value="Acyl-CoA dehydrogenase/oxidase, N-terminal domain"/>
    <property type="match status" value="1"/>
</dbReference>
<sequence length="379" mass="41533">MQFSLSTEQDMTRAFVREFAECEVAPHASDRDVHERFDRKLFEQMASLGLAAIPISEQYGGAGGDWLTFAIVIEEVSRVCASAAAALAAHTLFAAWPIYAFGNEGLKESYLSRLTSGQLLGGCALPSVKRHGAINDYTLAYSGSKNRRELNGRHSTVLQAGVADLLLVFAQSRRQKRKDESLAFIVERNSPGLFIGENIHKMGLRSLMFNSMHLAHCSAAEACLLSKSEEMSEFLTSLSQLAHISAAAQAVGMAQGAYEAAAAYAKQRKQFGILIGKHQGISFKLANMWTRIEAARLLVYQAAWRRDEGLSCSREAAIARKYSADCAVEAAIEAIQILGGYGYMQEFRMERYLRDAKCLASKLGTGGMDIDCFSHIVMA</sequence>
<protein>
    <submittedName>
        <fullName evidence="9">Acyl-CoA dehydrogenase</fullName>
        <ecNumber evidence="9">1.3.8.7</ecNumber>
    </submittedName>
</protein>
<dbReference type="Gene3D" id="2.40.110.10">
    <property type="entry name" value="Butyryl-CoA Dehydrogenase, subunit A, domain 2"/>
    <property type="match status" value="1"/>
</dbReference>
<comment type="catalytic activity">
    <reaction evidence="6">
        <text>a 2,3-saturated acyl-CoA + A = a 2,3-dehydroacyl-CoA + AH2</text>
        <dbReference type="Rhea" id="RHEA:48608"/>
        <dbReference type="ChEBI" id="CHEBI:13193"/>
        <dbReference type="ChEBI" id="CHEBI:17499"/>
        <dbReference type="ChEBI" id="CHEBI:60015"/>
        <dbReference type="ChEBI" id="CHEBI:65111"/>
    </reaction>
</comment>
<reference evidence="9 10" key="1">
    <citation type="submission" date="2020-08" db="EMBL/GenBank/DDBJ databases">
        <title>Genomic Encyclopedia of Type Strains, Phase III (KMG-III): the genomes of soil and plant-associated and newly described type strains.</title>
        <authorList>
            <person name="Whitman W."/>
        </authorList>
    </citation>
    <scope>NUCLEOTIDE SEQUENCE [LARGE SCALE GENOMIC DNA]</scope>
    <source>
        <strain evidence="9 10">CECT 8234</strain>
    </source>
</reference>
<dbReference type="PROSITE" id="PS00073">
    <property type="entry name" value="ACYL_COA_DH_2"/>
    <property type="match status" value="1"/>
</dbReference>
<evidence type="ECO:0000256" key="1">
    <source>
        <dbReference type="ARBA" id="ARBA00001974"/>
    </source>
</evidence>
<dbReference type="Proteomes" id="UP000518605">
    <property type="component" value="Unassembled WGS sequence"/>
</dbReference>
<dbReference type="SUPFAM" id="SSF56645">
    <property type="entry name" value="Acyl-CoA dehydrogenase NM domain-like"/>
    <property type="match status" value="1"/>
</dbReference>
<dbReference type="FunFam" id="1.10.540.10:FF:000002">
    <property type="entry name" value="Acyl-CoA dehydrogenase FadE19"/>
    <property type="match status" value="1"/>
</dbReference>
<evidence type="ECO:0000259" key="7">
    <source>
        <dbReference type="Pfam" id="PF00441"/>
    </source>
</evidence>
<keyword evidence="10" id="KW-1185">Reference proteome</keyword>
<accession>A0A7W5C5J8</accession>
<evidence type="ECO:0000256" key="4">
    <source>
        <dbReference type="ARBA" id="ARBA00022827"/>
    </source>
</evidence>
<dbReference type="GO" id="GO:0050660">
    <property type="term" value="F:flavin adenine dinucleotide binding"/>
    <property type="evidence" value="ECO:0007669"/>
    <property type="project" value="InterPro"/>
</dbReference>
<evidence type="ECO:0000256" key="5">
    <source>
        <dbReference type="ARBA" id="ARBA00023002"/>
    </source>
</evidence>
<feature type="domain" description="Acyl-CoA dehydrogenase/oxidase N-terminal" evidence="8">
    <location>
        <begin position="7"/>
        <end position="118"/>
    </location>
</feature>
<dbReference type="Pfam" id="PF00441">
    <property type="entry name" value="Acyl-CoA_dh_1"/>
    <property type="match status" value="1"/>
</dbReference>
<evidence type="ECO:0000313" key="10">
    <source>
        <dbReference type="Proteomes" id="UP000518605"/>
    </source>
</evidence>
<evidence type="ECO:0000313" key="9">
    <source>
        <dbReference type="EMBL" id="MBB3151506.1"/>
    </source>
</evidence>
<comment type="cofactor">
    <cofactor evidence="1">
        <name>FAD</name>
        <dbReference type="ChEBI" id="CHEBI:57692"/>
    </cofactor>
</comment>
<dbReference type="EMBL" id="JACHXW010000004">
    <property type="protein sequence ID" value="MBB3151506.1"/>
    <property type="molecule type" value="Genomic_DNA"/>
</dbReference>
<dbReference type="GO" id="GO:0070991">
    <property type="term" value="F:medium-chain fatty acyl-CoA dehydrogenase activity"/>
    <property type="evidence" value="ECO:0007669"/>
    <property type="project" value="UniProtKB-EC"/>
</dbReference>
<dbReference type="InterPro" id="IPR009075">
    <property type="entry name" value="AcylCo_DH/oxidase_C"/>
</dbReference>
<dbReference type="InterPro" id="IPR013786">
    <property type="entry name" value="AcylCoA_DH/ox_N"/>
</dbReference>
<name>A0A7W5C5J8_9BACL</name>
<dbReference type="SUPFAM" id="SSF47203">
    <property type="entry name" value="Acyl-CoA dehydrogenase C-terminal domain-like"/>
    <property type="match status" value="1"/>
</dbReference>
<dbReference type="InterPro" id="IPR036250">
    <property type="entry name" value="AcylCo_DH-like_C"/>
</dbReference>
<evidence type="ECO:0000259" key="8">
    <source>
        <dbReference type="Pfam" id="PF02771"/>
    </source>
</evidence>
<dbReference type="PANTHER" id="PTHR43884:SF12">
    <property type="entry name" value="ISOVALERYL-COA DEHYDROGENASE, MITOCHONDRIAL-RELATED"/>
    <property type="match status" value="1"/>
</dbReference>